<feature type="region of interest" description="Disordered" evidence="2">
    <location>
        <begin position="1"/>
        <end position="61"/>
    </location>
</feature>
<dbReference type="EMBL" id="PNEN01001765">
    <property type="protein sequence ID" value="PPJ51139.1"/>
    <property type="molecule type" value="Genomic_DNA"/>
</dbReference>
<feature type="coiled-coil region" evidence="1">
    <location>
        <begin position="234"/>
        <end position="289"/>
    </location>
</feature>
<keyword evidence="1" id="KW-0175">Coiled coil</keyword>
<sequence length="322" mass="38225">MASMEELQQQWEQASAQISARGNASQYGQYQQGQPFPPPSQRGQHQLQHFPPQPQHEQAQAQRILDLETELLQMRSTWFEQARQDTQIMAEQKAQIEHLEAAKQGLETKCNDLKDANNGRLMRTLELILDSHDEVINQNNTIIRAVQQPDNSDPALQQRLQERDQTILQLREQNATNVTLMRQNKTSMRVHYEEHARATKQYRSEVLDEDVSPEFRLTRRFENADNWNQTFKLKDAWKAIVDKLVQKVQRQERQTAEKQSQIEEVQRQYEEKQRQIDEMKWQMEERSEQIIRLVTKCDRLETRCDMLKRGETEEDEVFPDTR</sequence>
<dbReference type="OrthoDB" id="10590213at2759"/>
<gene>
    <name evidence="3" type="ORF">CBER1_06618</name>
</gene>
<feature type="compositionally biased region" description="Low complexity" evidence="2">
    <location>
        <begin position="25"/>
        <end position="34"/>
    </location>
</feature>
<feature type="coiled-coil region" evidence="1">
    <location>
        <begin position="89"/>
        <end position="116"/>
    </location>
</feature>
<proteinExistence type="predicted"/>
<reference evidence="4" key="1">
    <citation type="journal article" date="2017" name="bioRxiv">
        <title>Conservation of a gene cluster reveals novel cercosporin biosynthetic mechanisms and extends production to the genus Colletotrichum.</title>
        <authorList>
            <person name="de Jonge R."/>
            <person name="Ebert M.K."/>
            <person name="Huitt-Roehl C.R."/>
            <person name="Pal P."/>
            <person name="Suttle J.C."/>
            <person name="Spanner R.E."/>
            <person name="Neubauer J.D."/>
            <person name="Jurick W.M.II."/>
            <person name="Stott K.A."/>
            <person name="Secor G.A."/>
            <person name="Thomma B.P.H.J."/>
            <person name="Van de Peer Y."/>
            <person name="Townsend C.A."/>
            <person name="Bolton M.D."/>
        </authorList>
    </citation>
    <scope>NUCLEOTIDE SEQUENCE [LARGE SCALE GENOMIC DNA]</scope>
    <source>
        <strain evidence="4">CBS538.71</strain>
    </source>
</reference>
<comment type="caution">
    <text evidence="3">The sequence shown here is derived from an EMBL/GenBank/DDBJ whole genome shotgun (WGS) entry which is preliminary data.</text>
</comment>
<feature type="compositionally biased region" description="Low complexity" evidence="2">
    <location>
        <begin position="41"/>
        <end position="61"/>
    </location>
</feature>
<accession>A0A2S6BUI4</accession>
<evidence type="ECO:0000256" key="2">
    <source>
        <dbReference type="SAM" id="MobiDB-lite"/>
    </source>
</evidence>
<organism evidence="3 4">
    <name type="scientific">Cercospora berteroae</name>
    <dbReference type="NCBI Taxonomy" id="357750"/>
    <lineage>
        <taxon>Eukaryota</taxon>
        <taxon>Fungi</taxon>
        <taxon>Dikarya</taxon>
        <taxon>Ascomycota</taxon>
        <taxon>Pezizomycotina</taxon>
        <taxon>Dothideomycetes</taxon>
        <taxon>Dothideomycetidae</taxon>
        <taxon>Mycosphaerellales</taxon>
        <taxon>Mycosphaerellaceae</taxon>
        <taxon>Cercospora</taxon>
    </lineage>
</organism>
<dbReference type="Proteomes" id="UP000237631">
    <property type="component" value="Unassembled WGS sequence"/>
</dbReference>
<evidence type="ECO:0000313" key="3">
    <source>
        <dbReference type="EMBL" id="PPJ51139.1"/>
    </source>
</evidence>
<keyword evidence="4" id="KW-1185">Reference proteome</keyword>
<feature type="compositionally biased region" description="Polar residues" evidence="2">
    <location>
        <begin position="1"/>
        <end position="24"/>
    </location>
</feature>
<name>A0A2S6BUI4_9PEZI</name>
<dbReference type="AlphaFoldDB" id="A0A2S6BUI4"/>
<protein>
    <submittedName>
        <fullName evidence="3">Uncharacterized protein</fullName>
    </submittedName>
</protein>
<evidence type="ECO:0000256" key="1">
    <source>
        <dbReference type="SAM" id="Coils"/>
    </source>
</evidence>
<evidence type="ECO:0000313" key="4">
    <source>
        <dbReference type="Proteomes" id="UP000237631"/>
    </source>
</evidence>